<evidence type="ECO:0000259" key="2">
    <source>
        <dbReference type="Pfam" id="PF00582"/>
    </source>
</evidence>
<dbReference type="InterPro" id="IPR006016">
    <property type="entry name" value="UspA"/>
</dbReference>
<dbReference type="Pfam" id="PF00582">
    <property type="entry name" value="Usp"/>
    <property type="match status" value="1"/>
</dbReference>
<protein>
    <submittedName>
        <fullName evidence="3">Universal stress protein YxiE</fullName>
    </submittedName>
</protein>
<feature type="domain" description="UspA" evidence="2">
    <location>
        <begin position="1"/>
        <end position="143"/>
    </location>
</feature>
<dbReference type="PANTHER" id="PTHR46268">
    <property type="entry name" value="STRESS RESPONSE PROTEIN NHAX"/>
    <property type="match status" value="1"/>
</dbReference>
<dbReference type="SUPFAM" id="SSF52402">
    <property type="entry name" value="Adenine nucleotide alpha hydrolases-like"/>
    <property type="match status" value="1"/>
</dbReference>
<dbReference type="RefSeq" id="WP_189443740.1">
    <property type="nucleotide sequence ID" value="NZ_BMZI01000002.1"/>
</dbReference>
<accession>A0ABQ3DVM6</accession>
<organism evidence="3 4">
    <name type="scientific">Salinicola rhizosphaerae</name>
    <dbReference type="NCBI Taxonomy" id="1443141"/>
    <lineage>
        <taxon>Bacteria</taxon>
        <taxon>Pseudomonadati</taxon>
        <taxon>Pseudomonadota</taxon>
        <taxon>Gammaproteobacteria</taxon>
        <taxon>Oceanospirillales</taxon>
        <taxon>Halomonadaceae</taxon>
        <taxon>Salinicola</taxon>
    </lineage>
</organism>
<dbReference type="Gene3D" id="3.40.50.620">
    <property type="entry name" value="HUPs"/>
    <property type="match status" value="1"/>
</dbReference>
<comment type="caution">
    <text evidence="3">The sequence shown here is derived from an EMBL/GenBank/DDBJ whole genome shotgun (WGS) entry which is preliminary data.</text>
</comment>
<dbReference type="EMBL" id="BMZI01000002">
    <property type="protein sequence ID" value="GHB15164.1"/>
    <property type="molecule type" value="Genomic_DNA"/>
</dbReference>
<proteinExistence type="inferred from homology"/>
<gene>
    <name evidence="3" type="primary">yxiE</name>
    <name evidence="3" type="ORF">GCM10009038_12190</name>
</gene>
<dbReference type="PANTHER" id="PTHR46268:SF6">
    <property type="entry name" value="UNIVERSAL STRESS PROTEIN UP12"/>
    <property type="match status" value="1"/>
</dbReference>
<reference evidence="4" key="1">
    <citation type="journal article" date="2019" name="Int. J. Syst. Evol. Microbiol.">
        <title>The Global Catalogue of Microorganisms (GCM) 10K type strain sequencing project: providing services to taxonomists for standard genome sequencing and annotation.</title>
        <authorList>
            <consortium name="The Broad Institute Genomics Platform"/>
            <consortium name="The Broad Institute Genome Sequencing Center for Infectious Disease"/>
            <person name="Wu L."/>
            <person name="Ma J."/>
        </authorList>
    </citation>
    <scope>NUCLEOTIDE SEQUENCE [LARGE SCALE GENOMIC DNA]</scope>
    <source>
        <strain evidence="4">KCTC 32998</strain>
    </source>
</reference>
<dbReference type="Proteomes" id="UP000646745">
    <property type="component" value="Unassembled WGS sequence"/>
</dbReference>
<sequence>MTRQILVPIDGSESAAKALEHACLLQRADGATIHLLHIPEVPVAQDALGRKTGATPLDYTPARAREQGENLLRQAWQATGSHDGSVRFLVEDGHPAQVIVAQARSLNIDLIVMGSRGLSDLRGLMVGSVSHKVTHVAPCQVITLHVPE</sequence>
<name>A0ABQ3DVM6_9GAMM</name>
<evidence type="ECO:0000313" key="3">
    <source>
        <dbReference type="EMBL" id="GHB15164.1"/>
    </source>
</evidence>
<dbReference type="InterPro" id="IPR014729">
    <property type="entry name" value="Rossmann-like_a/b/a_fold"/>
</dbReference>
<comment type="similarity">
    <text evidence="1">Belongs to the universal stress protein A family.</text>
</comment>
<evidence type="ECO:0000256" key="1">
    <source>
        <dbReference type="ARBA" id="ARBA00008791"/>
    </source>
</evidence>
<dbReference type="InterPro" id="IPR006015">
    <property type="entry name" value="Universal_stress_UspA"/>
</dbReference>
<dbReference type="PRINTS" id="PR01438">
    <property type="entry name" value="UNVRSLSTRESS"/>
</dbReference>
<dbReference type="CDD" id="cd00293">
    <property type="entry name" value="USP-like"/>
    <property type="match status" value="1"/>
</dbReference>
<keyword evidence="4" id="KW-1185">Reference proteome</keyword>
<evidence type="ECO:0000313" key="4">
    <source>
        <dbReference type="Proteomes" id="UP000646745"/>
    </source>
</evidence>